<keyword evidence="2" id="KW-1185">Reference proteome</keyword>
<reference evidence="1 2" key="2">
    <citation type="journal article" date="2019" name="G3 (Bethesda)">
        <title>Hybrid Assembly of the Genome of the Entomopathogenic Nematode Steinernema carpocapsae Identifies the X-Chromosome.</title>
        <authorList>
            <person name="Serra L."/>
            <person name="Macchietto M."/>
            <person name="Macias-Munoz A."/>
            <person name="McGill C.J."/>
            <person name="Rodriguez I.M."/>
            <person name="Rodriguez B."/>
            <person name="Murad R."/>
            <person name="Mortazavi A."/>
        </authorList>
    </citation>
    <scope>NUCLEOTIDE SEQUENCE [LARGE SCALE GENOMIC DNA]</scope>
    <source>
        <strain evidence="1 2">ALL</strain>
    </source>
</reference>
<dbReference type="EMBL" id="AZBU02000005">
    <property type="protein sequence ID" value="TKR77946.1"/>
    <property type="molecule type" value="Genomic_DNA"/>
</dbReference>
<accession>A0A4U5N5U2</accession>
<evidence type="ECO:0000313" key="1">
    <source>
        <dbReference type="EMBL" id="TKR77946.1"/>
    </source>
</evidence>
<evidence type="ECO:0000313" key="2">
    <source>
        <dbReference type="Proteomes" id="UP000298663"/>
    </source>
</evidence>
<sequence>MLINIETQDASRRKEHRHALTASITLFALAATLQIKNGVKARTGAVAEGANAILHPPFVNAVPLVTLCSRDFQHHDSWPAVDSKCDVWL</sequence>
<reference evidence="1 2" key="1">
    <citation type="journal article" date="2015" name="Genome Biol.">
        <title>Comparative genomics of Steinernema reveals deeply conserved gene regulatory networks.</title>
        <authorList>
            <person name="Dillman A.R."/>
            <person name="Macchietto M."/>
            <person name="Porter C.F."/>
            <person name="Rogers A."/>
            <person name="Williams B."/>
            <person name="Antoshechkin I."/>
            <person name="Lee M.M."/>
            <person name="Goodwin Z."/>
            <person name="Lu X."/>
            <person name="Lewis E.E."/>
            <person name="Goodrich-Blair H."/>
            <person name="Stock S.P."/>
            <person name="Adams B.J."/>
            <person name="Sternberg P.W."/>
            <person name="Mortazavi A."/>
        </authorList>
    </citation>
    <scope>NUCLEOTIDE SEQUENCE [LARGE SCALE GENOMIC DNA]</scope>
    <source>
        <strain evidence="1 2">ALL</strain>
    </source>
</reference>
<dbReference type="AlphaFoldDB" id="A0A4U5N5U2"/>
<gene>
    <name evidence="1" type="ORF">L596_018833</name>
</gene>
<organism evidence="1 2">
    <name type="scientific">Steinernema carpocapsae</name>
    <name type="common">Entomopathogenic nematode</name>
    <dbReference type="NCBI Taxonomy" id="34508"/>
    <lineage>
        <taxon>Eukaryota</taxon>
        <taxon>Metazoa</taxon>
        <taxon>Ecdysozoa</taxon>
        <taxon>Nematoda</taxon>
        <taxon>Chromadorea</taxon>
        <taxon>Rhabditida</taxon>
        <taxon>Tylenchina</taxon>
        <taxon>Panagrolaimomorpha</taxon>
        <taxon>Strongyloidoidea</taxon>
        <taxon>Steinernematidae</taxon>
        <taxon>Steinernema</taxon>
    </lineage>
</organism>
<comment type="caution">
    <text evidence="1">The sequence shown here is derived from an EMBL/GenBank/DDBJ whole genome shotgun (WGS) entry which is preliminary data.</text>
</comment>
<protein>
    <submittedName>
        <fullName evidence="1">Uncharacterized protein</fullName>
    </submittedName>
</protein>
<name>A0A4U5N5U2_STECR</name>
<dbReference type="Proteomes" id="UP000298663">
    <property type="component" value="Unassembled WGS sequence"/>
</dbReference>
<proteinExistence type="predicted"/>